<proteinExistence type="predicted"/>
<protein>
    <recommendedName>
        <fullName evidence="3">Cysteinyl-tRNA synthetase</fullName>
    </recommendedName>
</protein>
<evidence type="ECO:0000313" key="1">
    <source>
        <dbReference type="EMBL" id="MDF2254968.1"/>
    </source>
</evidence>
<organism evidence="1 2">
    <name type="scientific">Streptantibioticus ferralitis</name>
    <dbReference type="NCBI Taxonomy" id="236510"/>
    <lineage>
        <taxon>Bacteria</taxon>
        <taxon>Bacillati</taxon>
        <taxon>Actinomycetota</taxon>
        <taxon>Actinomycetes</taxon>
        <taxon>Kitasatosporales</taxon>
        <taxon>Streptomycetaceae</taxon>
        <taxon>Streptantibioticus</taxon>
    </lineage>
</organism>
<sequence length="259" mass="27879">MRLTDLRTGQRAEIQSTRRGLLRVCVHLSARGGSLGFGDLRALLVADVLARTAETEGAQVVLVHAAGGLTEERAKAWARDTGPLGIHPPAEHADTRDPRAALGGPVDVHLVADSAEAWKAADEPLFTTGPVHASGIDRLPQADAPEPLAVRLALLGQAHQRAADLDPAVLADAQTLLDRWRRLVATWADAPSLPLHIEAVRRAFAAFHDDLDTATALTVLRELESDPGVPDGARFESFLRVDRVLGLELPRDIGRQHAW</sequence>
<name>A0ABT5YU00_9ACTN</name>
<dbReference type="RefSeq" id="WP_275808384.1">
    <property type="nucleotide sequence ID" value="NZ_BAAANM010000008.1"/>
</dbReference>
<dbReference type="Gene3D" id="1.20.120.640">
    <property type="entry name" value="Anticodon-binding domain of a subclass of class I aminoacyl-tRNA synthetases"/>
    <property type="match status" value="1"/>
</dbReference>
<dbReference type="EMBL" id="JARHTQ010000002">
    <property type="protein sequence ID" value="MDF2254968.1"/>
    <property type="molecule type" value="Genomic_DNA"/>
</dbReference>
<dbReference type="Proteomes" id="UP001220022">
    <property type="component" value="Unassembled WGS sequence"/>
</dbReference>
<reference evidence="1 2" key="1">
    <citation type="submission" date="2023-03" db="EMBL/GenBank/DDBJ databases">
        <title>Draft genome sequence of type strain Streptomyces ferralitis JCM 14344.</title>
        <authorList>
            <person name="Klaysubun C."/>
            <person name="Duangmal K."/>
        </authorList>
    </citation>
    <scope>NUCLEOTIDE SEQUENCE [LARGE SCALE GENOMIC DNA]</scope>
    <source>
        <strain evidence="1 2">JCM 14344</strain>
    </source>
</reference>
<evidence type="ECO:0000313" key="2">
    <source>
        <dbReference type="Proteomes" id="UP001220022"/>
    </source>
</evidence>
<accession>A0ABT5YU00</accession>
<comment type="caution">
    <text evidence="1">The sequence shown here is derived from an EMBL/GenBank/DDBJ whole genome shotgun (WGS) entry which is preliminary data.</text>
</comment>
<keyword evidence="2" id="KW-1185">Reference proteome</keyword>
<gene>
    <name evidence="1" type="ORF">P2L57_04245</name>
</gene>
<evidence type="ECO:0008006" key="3">
    <source>
        <dbReference type="Google" id="ProtNLM"/>
    </source>
</evidence>